<dbReference type="InterPro" id="IPR016071">
    <property type="entry name" value="Staphylococal_nuclease_OB-fold"/>
</dbReference>
<dbReference type="Proteomes" id="UP000238634">
    <property type="component" value="Unassembled WGS sequence"/>
</dbReference>
<evidence type="ECO:0000313" key="3">
    <source>
        <dbReference type="Proteomes" id="UP000238634"/>
    </source>
</evidence>
<dbReference type="InterPro" id="IPR035437">
    <property type="entry name" value="SNase_OB-fold_sf"/>
</dbReference>
<comment type="caution">
    <text evidence="2">The sequence shown here is derived from an EMBL/GenBank/DDBJ whole genome shotgun (WGS) entry which is preliminary data.</text>
</comment>
<name>A0A2T1D372_9CYAN</name>
<dbReference type="EMBL" id="PVWG01000073">
    <property type="protein sequence ID" value="PSB14930.1"/>
    <property type="molecule type" value="Genomic_DNA"/>
</dbReference>
<dbReference type="AlphaFoldDB" id="A0A2T1D372"/>
<keyword evidence="3" id="KW-1185">Reference proteome</keyword>
<dbReference type="Gene3D" id="2.40.50.90">
    <property type="match status" value="1"/>
</dbReference>
<dbReference type="SMART" id="SM00318">
    <property type="entry name" value="SNc"/>
    <property type="match status" value="1"/>
</dbReference>
<sequence>MRRLAVNIWKRVLSLIVWPIFLGLLWGCQGATSPQGEAVAVQQVLSGQELELTGIPGQPDISEQVRLAGIAVPSLAQKPWGNAAKTQLEQMIGNQSVVLESDARTDQGQRSVYAWSNGILLNEKLVAEGHALTTVSKSLKSKYELRLSRAQDRARILGLGIWNPQDPMRQLPGEPDTRE</sequence>
<evidence type="ECO:0000259" key="1">
    <source>
        <dbReference type="PROSITE" id="PS50830"/>
    </source>
</evidence>
<dbReference type="Pfam" id="PF00565">
    <property type="entry name" value="SNase"/>
    <property type="match status" value="1"/>
</dbReference>
<organism evidence="2 3">
    <name type="scientific">Phormidesmis priestleyi ULC007</name>
    <dbReference type="NCBI Taxonomy" id="1920490"/>
    <lineage>
        <taxon>Bacteria</taxon>
        <taxon>Bacillati</taxon>
        <taxon>Cyanobacteriota</taxon>
        <taxon>Cyanophyceae</taxon>
        <taxon>Leptolyngbyales</taxon>
        <taxon>Leptolyngbyaceae</taxon>
        <taxon>Phormidesmis</taxon>
    </lineage>
</organism>
<protein>
    <submittedName>
        <fullName evidence="2">Thermonuclease family protein</fullName>
    </submittedName>
</protein>
<reference evidence="2 3" key="2">
    <citation type="submission" date="2018-03" db="EMBL/GenBank/DDBJ databases">
        <title>The ancient ancestry and fast evolution of plastids.</title>
        <authorList>
            <person name="Moore K.R."/>
            <person name="Magnabosco C."/>
            <person name="Momper L."/>
            <person name="Gold D.A."/>
            <person name="Bosak T."/>
            <person name="Fournier G.P."/>
        </authorList>
    </citation>
    <scope>NUCLEOTIDE SEQUENCE [LARGE SCALE GENOMIC DNA]</scope>
    <source>
        <strain evidence="2 3">ULC007</strain>
    </source>
</reference>
<dbReference type="SUPFAM" id="SSF50199">
    <property type="entry name" value="Staphylococcal nuclease"/>
    <property type="match status" value="1"/>
</dbReference>
<gene>
    <name evidence="2" type="ORF">C7B65_25545</name>
</gene>
<proteinExistence type="predicted"/>
<evidence type="ECO:0000313" key="2">
    <source>
        <dbReference type="EMBL" id="PSB14930.1"/>
    </source>
</evidence>
<dbReference type="STRING" id="1920490.GCA_001895925_00481"/>
<reference evidence="2 3" key="1">
    <citation type="submission" date="2018-02" db="EMBL/GenBank/DDBJ databases">
        <authorList>
            <person name="Cohen D.B."/>
            <person name="Kent A.D."/>
        </authorList>
    </citation>
    <scope>NUCLEOTIDE SEQUENCE [LARGE SCALE GENOMIC DNA]</scope>
    <source>
        <strain evidence="2 3">ULC007</strain>
    </source>
</reference>
<dbReference type="OrthoDB" id="4376109at2"/>
<accession>A0A2T1D372</accession>
<dbReference type="PROSITE" id="PS50830">
    <property type="entry name" value="TNASE_3"/>
    <property type="match status" value="1"/>
</dbReference>
<feature type="domain" description="TNase-like" evidence="1">
    <location>
        <begin position="35"/>
        <end position="164"/>
    </location>
</feature>